<feature type="transmembrane region" description="Helical" evidence="2">
    <location>
        <begin position="438"/>
        <end position="468"/>
    </location>
</feature>
<evidence type="ECO:0000259" key="3">
    <source>
        <dbReference type="Pfam" id="PF25592"/>
    </source>
</evidence>
<evidence type="ECO:0000256" key="1">
    <source>
        <dbReference type="SAM" id="MobiDB-lite"/>
    </source>
</evidence>
<feature type="transmembrane region" description="Helical" evidence="2">
    <location>
        <begin position="68"/>
        <end position="86"/>
    </location>
</feature>
<sequence length="552" mass="58093">MSDERYDASATVQVATTAAPADRPGRVGYVPTRTNRVRDGLAVALLVIAMLLPWNLEFGVGVPGSAGSTFVMLAIVTVLAIAAALAPHVGPFRLGSSHSDVGRTSLVRFVLTAAYLVVVICFAGYHVVQTVSGGGTGAVPPGVGPGMLLGVAGALLAGQPPITSITVEDNKFRRWYAIARVIGFLSIALATLSVAFNLYWRLRYLFVTQVEFGGHDIAVIVTTLLYGAEAMIALVIASRWLTERTGAARLATTAIGVSGAVAATLVWLAGIGRDIDAFHGIAQNTSTAAVGYEGYLAWAAAAAIVAPTTLYAVFLIRPPTIGAYRGAAQKCLTLIAFWAFAAAALRVVDFLIALSLDLPRALYDTVAMTVFNLVTALVARWLHRQLDRGLTSTTVAAAFSAVLFVFTVANVAIGVALAPRYSGSAPAAIYGNNLAQQITSTFDVAVCVLSLLVLAVMVFTGPFAGYLVRRQTRAAKPVTPEPPTEVVPSRPAVEESAPPTIVRQPRAASVPRIVRLKEDSTTVLAAPPTTDLQVPTQALRIQRRPQRPPSQS</sequence>
<organism evidence="4 5">
    <name type="scientific">Mycolicibacterium peregrinum</name>
    <name type="common">Mycobacterium peregrinum</name>
    <dbReference type="NCBI Taxonomy" id="43304"/>
    <lineage>
        <taxon>Bacteria</taxon>
        <taxon>Bacillati</taxon>
        <taxon>Actinomycetota</taxon>
        <taxon>Actinomycetes</taxon>
        <taxon>Mycobacteriales</taxon>
        <taxon>Mycobacteriaceae</taxon>
        <taxon>Mycolicibacterium</taxon>
    </lineage>
</organism>
<evidence type="ECO:0000313" key="4">
    <source>
        <dbReference type="EMBL" id="OBB26122.1"/>
    </source>
</evidence>
<evidence type="ECO:0000256" key="2">
    <source>
        <dbReference type="SAM" id="Phobius"/>
    </source>
</evidence>
<feature type="transmembrane region" description="Helical" evidence="2">
    <location>
        <begin position="250"/>
        <end position="270"/>
    </location>
</feature>
<dbReference type="Pfam" id="PF25592">
    <property type="entry name" value="DUF7937"/>
    <property type="match status" value="1"/>
</dbReference>
<dbReference type="RefSeq" id="WP_064935149.1">
    <property type="nucleotide sequence ID" value="NZ_LZSO01000035.1"/>
</dbReference>
<feature type="transmembrane region" description="Helical" evidence="2">
    <location>
        <begin position="138"/>
        <end position="157"/>
    </location>
</feature>
<feature type="transmembrane region" description="Helical" evidence="2">
    <location>
        <begin position="394"/>
        <end position="418"/>
    </location>
</feature>
<dbReference type="EMBL" id="LZSO01000035">
    <property type="protein sequence ID" value="OBB26122.1"/>
    <property type="molecule type" value="Genomic_DNA"/>
</dbReference>
<dbReference type="InterPro" id="IPR057697">
    <property type="entry name" value="DUF7937"/>
</dbReference>
<name>A0A1A0QVI2_MYCPR</name>
<feature type="transmembrane region" description="Helical" evidence="2">
    <location>
        <begin position="217"/>
        <end position="238"/>
    </location>
</feature>
<feature type="region of interest" description="Disordered" evidence="1">
    <location>
        <begin position="528"/>
        <end position="552"/>
    </location>
</feature>
<feature type="domain" description="DUF7937" evidence="3">
    <location>
        <begin position="35"/>
        <end position="459"/>
    </location>
</feature>
<feature type="transmembrane region" description="Helical" evidence="2">
    <location>
        <begin position="362"/>
        <end position="382"/>
    </location>
</feature>
<dbReference type="OrthoDB" id="4595623at2"/>
<dbReference type="AlphaFoldDB" id="A0A1A0QVI2"/>
<proteinExistence type="predicted"/>
<feature type="transmembrane region" description="Helical" evidence="2">
    <location>
        <begin position="106"/>
        <end position="126"/>
    </location>
</feature>
<keyword evidence="2" id="KW-1133">Transmembrane helix</keyword>
<feature type="transmembrane region" description="Helical" evidence="2">
    <location>
        <begin position="177"/>
        <end position="197"/>
    </location>
</feature>
<feature type="transmembrane region" description="Helical" evidence="2">
    <location>
        <begin position="335"/>
        <end position="356"/>
    </location>
</feature>
<feature type="transmembrane region" description="Helical" evidence="2">
    <location>
        <begin position="40"/>
        <end position="56"/>
    </location>
</feature>
<reference evidence="5" key="1">
    <citation type="submission" date="2016-06" db="EMBL/GenBank/DDBJ databases">
        <authorList>
            <person name="Sutton G."/>
            <person name="Brinkac L."/>
            <person name="Sanka R."/>
            <person name="Adams M."/>
            <person name="Lau E."/>
            <person name="Mehaffy C."/>
            <person name="Tameris M."/>
            <person name="Hatherill M."/>
            <person name="Hanekom W."/>
            <person name="Mahomed H."/>
            <person name="Mcshane H."/>
        </authorList>
    </citation>
    <scope>NUCLEOTIDE SEQUENCE [LARGE SCALE GENOMIC DNA]</scope>
    <source>
        <strain evidence="5">852002-51209_SCH5440388</strain>
    </source>
</reference>
<dbReference type="Proteomes" id="UP000093902">
    <property type="component" value="Unassembled WGS sequence"/>
</dbReference>
<feature type="transmembrane region" description="Helical" evidence="2">
    <location>
        <begin position="295"/>
        <end position="314"/>
    </location>
</feature>
<gene>
    <name evidence="4" type="ORF">A5792_27590</name>
</gene>
<keyword evidence="2" id="KW-0812">Transmembrane</keyword>
<feature type="region of interest" description="Disordered" evidence="1">
    <location>
        <begin position="474"/>
        <end position="504"/>
    </location>
</feature>
<comment type="caution">
    <text evidence="4">The sequence shown here is derived from an EMBL/GenBank/DDBJ whole genome shotgun (WGS) entry which is preliminary data.</text>
</comment>
<protein>
    <recommendedName>
        <fullName evidence="3">DUF7937 domain-containing protein</fullName>
    </recommendedName>
</protein>
<evidence type="ECO:0000313" key="5">
    <source>
        <dbReference type="Proteomes" id="UP000093902"/>
    </source>
</evidence>
<keyword evidence="2" id="KW-0472">Membrane</keyword>
<accession>A0A1A0QVI2</accession>